<dbReference type="PANTHER" id="PTHR38036:SF1">
    <property type="entry name" value="UPF0250 PROTEIN YBED"/>
    <property type="match status" value="1"/>
</dbReference>
<evidence type="ECO:0000256" key="2">
    <source>
        <dbReference type="HAMAP-Rule" id="MF_00659"/>
    </source>
</evidence>
<dbReference type="Gene3D" id="3.30.70.260">
    <property type="match status" value="1"/>
</dbReference>
<dbReference type="PANTHER" id="PTHR38036">
    <property type="entry name" value="UPF0250 PROTEIN YBED"/>
    <property type="match status" value="1"/>
</dbReference>
<dbReference type="InterPro" id="IPR027471">
    <property type="entry name" value="YbeD-like_sf"/>
</dbReference>
<dbReference type="InterPro" id="IPR007454">
    <property type="entry name" value="UPF0250_YbeD-like"/>
</dbReference>
<name>A0A6S6TAG7_9GAMM</name>
<gene>
    <name evidence="3" type="ORF">HELGO_WM14114</name>
</gene>
<dbReference type="SUPFAM" id="SSF117991">
    <property type="entry name" value="YbeD/HP0495-like"/>
    <property type="match status" value="1"/>
</dbReference>
<dbReference type="AlphaFoldDB" id="A0A6S6TAG7"/>
<protein>
    <recommendedName>
        <fullName evidence="2">UPF0250 protein HELGO_WM14114</fullName>
    </recommendedName>
</protein>
<dbReference type="Pfam" id="PF04359">
    <property type="entry name" value="DUF493"/>
    <property type="match status" value="1"/>
</dbReference>
<reference evidence="3" key="1">
    <citation type="submission" date="2020-01" db="EMBL/GenBank/DDBJ databases">
        <authorList>
            <person name="Meier V. D."/>
            <person name="Meier V D."/>
        </authorList>
    </citation>
    <scope>NUCLEOTIDE SEQUENCE</scope>
    <source>
        <strain evidence="3">HLG_WM_MAG_09</strain>
    </source>
</reference>
<evidence type="ECO:0000256" key="1">
    <source>
        <dbReference type="ARBA" id="ARBA00008460"/>
    </source>
</evidence>
<dbReference type="HAMAP" id="MF_00659">
    <property type="entry name" value="UPF0250"/>
    <property type="match status" value="1"/>
</dbReference>
<organism evidence="3">
    <name type="scientific">uncultured Thiotrichaceae bacterium</name>
    <dbReference type="NCBI Taxonomy" id="298394"/>
    <lineage>
        <taxon>Bacteria</taxon>
        <taxon>Pseudomonadati</taxon>
        <taxon>Pseudomonadota</taxon>
        <taxon>Gammaproteobacteria</taxon>
        <taxon>Thiotrichales</taxon>
        <taxon>Thiotrichaceae</taxon>
        <taxon>environmental samples</taxon>
    </lineage>
</organism>
<dbReference type="GO" id="GO:0005829">
    <property type="term" value="C:cytosol"/>
    <property type="evidence" value="ECO:0007669"/>
    <property type="project" value="TreeGrafter"/>
</dbReference>
<dbReference type="EMBL" id="CACVAT010000257">
    <property type="protein sequence ID" value="CAA6816055.1"/>
    <property type="molecule type" value="Genomic_DNA"/>
</dbReference>
<sequence>MHRFGQEKELELEFPCDFPIKVVGKTDEAFETQIYAIAERNDPEFSIDKVRHNQSRTGKYSSVTLGITATSKGQIDTIYQDLKSCELVLWAL</sequence>
<accession>A0A6S6TAG7</accession>
<evidence type="ECO:0000313" key="3">
    <source>
        <dbReference type="EMBL" id="CAA6816055.1"/>
    </source>
</evidence>
<proteinExistence type="inferred from homology"/>
<comment type="similarity">
    <text evidence="1 2">Belongs to the UPF0250 family.</text>
</comment>